<dbReference type="Proteomes" id="UP001597511">
    <property type="component" value="Unassembled WGS sequence"/>
</dbReference>
<sequence>MKLWTTEIKAIDPLTGELKTWFGDYVQAPTFELAQQWCEKNKGYLKVTGELIAEIPFKEGTDEPDWGKKVDFDVIYNN</sequence>
<organism evidence="1 2">
    <name type="scientific">Terrimonas rubra</name>
    <dbReference type="NCBI Taxonomy" id="1035890"/>
    <lineage>
        <taxon>Bacteria</taxon>
        <taxon>Pseudomonadati</taxon>
        <taxon>Bacteroidota</taxon>
        <taxon>Chitinophagia</taxon>
        <taxon>Chitinophagales</taxon>
        <taxon>Chitinophagaceae</taxon>
        <taxon>Terrimonas</taxon>
    </lineage>
</organism>
<comment type="caution">
    <text evidence="1">The sequence shown here is derived from an EMBL/GenBank/DDBJ whole genome shotgun (WGS) entry which is preliminary data.</text>
</comment>
<evidence type="ECO:0000313" key="2">
    <source>
        <dbReference type="Proteomes" id="UP001597511"/>
    </source>
</evidence>
<name>A0ABW6A9H7_9BACT</name>
<dbReference type="RefSeq" id="WP_386103318.1">
    <property type="nucleotide sequence ID" value="NZ_JBHUOZ010000003.1"/>
</dbReference>
<reference evidence="2" key="1">
    <citation type="journal article" date="2019" name="Int. J. Syst. Evol. Microbiol.">
        <title>The Global Catalogue of Microorganisms (GCM) 10K type strain sequencing project: providing services to taxonomists for standard genome sequencing and annotation.</title>
        <authorList>
            <consortium name="The Broad Institute Genomics Platform"/>
            <consortium name="The Broad Institute Genome Sequencing Center for Infectious Disease"/>
            <person name="Wu L."/>
            <person name="Ma J."/>
        </authorList>
    </citation>
    <scope>NUCLEOTIDE SEQUENCE [LARGE SCALE GENOMIC DNA]</scope>
    <source>
        <strain evidence="2">KCTC 23299</strain>
    </source>
</reference>
<proteinExistence type="predicted"/>
<protein>
    <submittedName>
        <fullName evidence="1">Uncharacterized protein</fullName>
    </submittedName>
</protein>
<dbReference type="EMBL" id="JBHUOZ010000003">
    <property type="protein sequence ID" value="MFD2922019.1"/>
    <property type="molecule type" value="Genomic_DNA"/>
</dbReference>
<keyword evidence="2" id="KW-1185">Reference proteome</keyword>
<accession>A0ABW6A9H7</accession>
<evidence type="ECO:0000313" key="1">
    <source>
        <dbReference type="EMBL" id="MFD2922019.1"/>
    </source>
</evidence>
<gene>
    <name evidence="1" type="ORF">ACFS6H_20025</name>
</gene>